<dbReference type="PANTHER" id="PTHR46696">
    <property type="entry name" value="P450, PUTATIVE (EUROFUNG)-RELATED"/>
    <property type="match status" value="1"/>
</dbReference>
<dbReference type="Proteomes" id="UP001596074">
    <property type="component" value="Unassembled WGS sequence"/>
</dbReference>
<dbReference type="EMBL" id="JBHSON010000001">
    <property type="protein sequence ID" value="MFC5744169.1"/>
    <property type="molecule type" value="Genomic_DNA"/>
</dbReference>
<evidence type="ECO:0000313" key="4">
    <source>
        <dbReference type="Proteomes" id="UP001596074"/>
    </source>
</evidence>
<comment type="caution">
    <text evidence="3">The sequence shown here is derived from an EMBL/GenBank/DDBJ whole genome shotgun (WGS) entry which is preliminary data.</text>
</comment>
<evidence type="ECO:0000313" key="3">
    <source>
        <dbReference type="EMBL" id="MFC5744169.1"/>
    </source>
</evidence>
<dbReference type="Gene3D" id="1.10.630.10">
    <property type="entry name" value="Cytochrome P450"/>
    <property type="match status" value="2"/>
</dbReference>
<comment type="similarity">
    <text evidence="1">Belongs to the cytochrome P450 family.</text>
</comment>
<dbReference type="RefSeq" id="WP_378279078.1">
    <property type="nucleotide sequence ID" value="NZ_JBHSON010000001.1"/>
</dbReference>
<dbReference type="InterPro" id="IPR001128">
    <property type="entry name" value="Cyt_P450"/>
</dbReference>
<reference evidence="4" key="1">
    <citation type="journal article" date="2019" name="Int. J. Syst. Evol. Microbiol.">
        <title>The Global Catalogue of Microorganisms (GCM) 10K type strain sequencing project: providing services to taxonomists for standard genome sequencing and annotation.</title>
        <authorList>
            <consortium name="The Broad Institute Genomics Platform"/>
            <consortium name="The Broad Institute Genome Sequencing Center for Infectious Disease"/>
            <person name="Wu L."/>
            <person name="Ma J."/>
        </authorList>
    </citation>
    <scope>NUCLEOTIDE SEQUENCE [LARGE SCALE GENOMIC DNA]</scope>
    <source>
        <strain evidence="4">KCTC 42087</strain>
    </source>
</reference>
<sequence>MAHRRDAPPVSDADALASPDTYALGVPYDRLERLRARTPVVWQEGRPAGDPGAWAVLRYVDVRSALAHAELFAPDPAEPRHGPVTGAAGDPDLPIDMEPPARSLVARMRPEEPADFVGEVTAELPETLRNTLAGGVYALLRSPEQYARLRAAPGDDDLLDAAVEEMLRWWTPVMRVRRVVLRATSVGGVPLLAGERVSLWLTAANHDEDAFPEPGRFVPDRFLPASLAAQRPQGTGPVRPHLCFGHAAHACLGGTLARVHLRALLSALLDRPGRLVPAGEPVRLRSSSRHGFERLPVRWTA</sequence>
<evidence type="ECO:0000256" key="2">
    <source>
        <dbReference type="SAM" id="MobiDB-lite"/>
    </source>
</evidence>
<feature type="region of interest" description="Disordered" evidence="2">
    <location>
        <begin position="74"/>
        <end position="95"/>
    </location>
</feature>
<dbReference type="InterPro" id="IPR036396">
    <property type="entry name" value="Cyt_P450_sf"/>
</dbReference>
<keyword evidence="4" id="KW-1185">Reference proteome</keyword>
<dbReference type="InterPro" id="IPR002397">
    <property type="entry name" value="Cyt_P450_B"/>
</dbReference>
<organism evidence="3 4">
    <name type="scientific">Actinomadura rugatobispora</name>
    <dbReference type="NCBI Taxonomy" id="1994"/>
    <lineage>
        <taxon>Bacteria</taxon>
        <taxon>Bacillati</taxon>
        <taxon>Actinomycetota</taxon>
        <taxon>Actinomycetes</taxon>
        <taxon>Streptosporangiales</taxon>
        <taxon>Thermomonosporaceae</taxon>
        <taxon>Actinomadura</taxon>
    </lineage>
</organism>
<accession>A0ABW0ZLK8</accession>
<dbReference type="PRINTS" id="PR00359">
    <property type="entry name" value="BP450"/>
</dbReference>
<dbReference type="SUPFAM" id="SSF48264">
    <property type="entry name" value="Cytochrome P450"/>
    <property type="match status" value="1"/>
</dbReference>
<name>A0ABW0ZLK8_9ACTN</name>
<dbReference type="Pfam" id="PF00067">
    <property type="entry name" value="p450"/>
    <property type="match status" value="1"/>
</dbReference>
<evidence type="ECO:0000256" key="1">
    <source>
        <dbReference type="ARBA" id="ARBA00010617"/>
    </source>
</evidence>
<dbReference type="PANTHER" id="PTHR46696:SF1">
    <property type="entry name" value="CYTOCHROME P450 YJIB-RELATED"/>
    <property type="match status" value="1"/>
</dbReference>
<gene>
    <name evidence="3" type="ORF">ACFPZN_00930</name>
</gene>
<protein>
    <submittedName>
        <fullName evidence="3">Cytochrome P450</fullName>
    </submittedName>
</protein>
<proteinExistence type="inferred from homology"/>